<feature type="compositionally biased region" description="Polar residues" evidence="1">
    <location>
        <begin position="968"/>
        <end position="977"/>
    </location>
</feature>
<feature type="region of interest" description="Disordered" evidence="1">
    <location>
        <begin position="369"/>
        <end position="444"/>
    </location>
</feature>
<dbReference type="Proteomes" id="UP000031523">
    <property type="component" value="Chromosome"/>
</dbReference>
<feature type="compositionally biased region" description="Low complexity" evidence="1">
    <location>
        <begin position="413"/>
        <end position="432"/>
    </location>
</feature>
<evidence type="ECO:0008006" key="4">
    <source>
        <dbReference type="Google" id="ProtNLM"/>
    </source>
</evidence>
<name>A0A0B5ETI2_STRA4</name>
<dbReference type="InterPro" id="IPR011990">
    <property type="entry name" value="TPR-like_helical_dom_sf"/>
</dbReference>
<protein>
    <recommendedName>
        <fullName evidence="4">Tetratricopeptide repeat protein</fullName>
    </recommendedName>
</protein>
<reference evidence="2 3" key="1">
    <citation type="submission" date="2015-01" db="EMBL/GenBank/DDBJ databases">
        <title>Enhanced salinomycin production by adjusting the supply of polyketide extender units in Streptomyce albus DSM 41398.</title>
        <authorList>
            <person name="Lu C."/>
        </authorList>
    </citation>
    <scope>NUCLEOTIDE SEQUENCE [LARGE SCALE GENOMIC DNA]</scope>
    <source>
        <strain evidence="3">ATCC 21838 / DSM 41398 / FERM P-419 / JCM 4703 / NBRC 107858</strain>
    </source>
</reference>
<dbReference type="Gene3D" id="1.25.40.10">
    <property type="entry name" value="Tetratricopeptide repeat domain"/>
    <property type="match status" value="2"/>
</dbReference>
<dbReference type="AlphaFoldDB" id="A0A0B5ETI2"/>
<gene>
    <name evidence="2" type="ORF">SLNWT_1670</name>
</gene>
<evidence type="ECO:0000256" key="1">
    <source>
        <dbReference type="SAM" id="MobiDB-lite"/>
    </source>
</evidence>
<feature type="region of interest" description="Disordered" evidence="1">
    <location>
        <begin position="929"/>
        <end position="997"/>
    </location>
</feature>
<proteinExistence type="predicted"/>
<feature type="compositionally biased region" description="Low complexity" evidence="1">
    <location>
        <begin position="936"/>
        <end position="949"/>
    </location>
</feature>
<sequence length="1133" mass="119651">MSHPRPGSPAMDFGELRAAVAENDEQPEGPARNARAEQLLAEAERLGIPLAVVEALGHQLRSYNYSSEKDKMFVPFARLLRMWDERPGDFDSYEAHSLHWVFKWMSAGMLGQPHIPLASIEKWLAEMAHRYRLAGHSERAVRSCEHAVARHIGDTARAQRAYEAWLAADRDDMADCHACELHEQGSWQAHRGEDRAALALWAPVLSGEHSCAHEPHAALASSLLPLLREGRPDEARANHLRGLRLVRPMESMREAFADHVEFCALTGNEPRALELLAERPAYFTADGDPLSRMEFLAVVTRLMDRLVALGHGSQQVPGPAGRTWQAAGLAAHARAETLALAARFDARNGTGHLGARVRARMSATPLAERLPLGIRTTRPATVPRPAPVPAAETLPPAETLPTAGSLPPAETLPAAGSPSATAASLPPADSAPGAGGQRADGLGAADAPAAADRLAALLDHARAATAAQRPEAVAAWAAVARAAEAGDSALGARDRARVAEHRAWDAAAEPDEAVACLHEAATLFEEAADPGEAEACRARAAAVLARTGLLPEARATAAEARSRVLALRSRGATGAPQTAAVLAARVRVLLAGVAAEDAAGQVAPAAGEFGREAEQTSDEAFREAEQAAEELLAFAEAHADEPPLPSRLAEAHAALGELAEHRGEFTAAGTHYRAAAELFTRAEVPWFAAEYEIRLSDLLRGRGDVAGALAAAGAALEHGGGHLTASGRARVHLRLSDLLGATGGPEGTGQSAEAAAHALEAAHWADEAGESGTLGAWVRHRLGGLLLRENRHAEAAEVLEGVLTELSAETHGEGPVVQTRWWLGESLSALGEHRAAAEHWLRAAESARTWPEQDDHAALAHLAGEALSRAGLPREAARAYARASELWRGLGDTPGLVRSLRARAWLARELDAPHEARTLMATALREAETALRSAEEAGTIRTTGTTETPETAEDDAPADTTATYRTGAKQTTGTAETAGTPDTPETPEDIAPAGTGTTEVEDLRTRLAAEHADTLHQFAGLLPHLAPDAPDGDLDPEAARQAYEEALALMDRAAEAFGALGPAAREHRAAALLEAGWLAHHLGRPAAAADRARLVEREYTEEDSDSAAQHRAEAAELRLAARESGNSAPVQGT</sequence>
<evidence type="ECO:0000313" key="2">
    <source>
        <dbReference type="EMBL" id="AJE82046.1"/>
    </source>
</evidence>
<dbReference type="KEGG" id="sals:SLNWT_1670"/>
<keyword evidence="3" id="KW-1185">Reference proteome</keyword>
<accession>A0A0B5ETI2</accession>
<organism evidence="2 3">
    <name type="scientific">Streptomyces albus (strain ATCC 21838 / DSM 41398 / FERM P-419 / JCM 4703 / NBRC 107858)</name>
    <dbReference type="NCBI Taxonomy" id="1081613"/>
    <lineage>
        <taxon>Bacteria</taxon>
        <taxon>Bacillati</taxon>
        <taxon>Actinomycetota</taxon>
        <taxon>Actinomycetes</taxon>
        <taxon>Kitasatosporales</taxon>
        <taxon>Streptomycetaceae</taxon>
        <taxon>Streptomyces</taxon>
    </lineage>
</organism>
<evidence type="ECO:0000313" key="3">
    <source>
        <dbReference type="Proteomes" id="UP000031523"/>
    </source>
</evidence>
<dbReference type="EMBL" id="CP010519">
    <property type="protein sequence ID" value="AJE82046.1"/>
    <property type="molecule type" value="Genomic_DNA"/>
</dbReference>
<feature type="region of interest" description="Disordered" evidence="1">
    <location>
        <begin position="1"/>
        <end position="33"/>
    </location>
</feature>
<dbReference type="SUPFAM" id="SSF48452">
    <property type="entry name" value="TPR-like"/>
    <property type="match status" value="2"/>
</dbReference>